<keyword evidence="1" id="KW-1133">Transmembrane helix</keyword>
<gene>
    <name evidence="2" type="ORF">OLC1_LOCUS4018</name>
</gene>
<protein>
    <submittedName>
        <fullName evidence="2">OLC1v1027523C1</fullName>
    </submittedName>
</protein>
<name>A0AAV1CCQ4_OLDCO</name>
<dbReference type="InterPro" id="IPR055301">
    <property type="entry name" value="Lea14-like_2"/>
</dbReference>
<keyword evidence="3" id="KW-1185">Reference proteome</keyword>
<dbReference type="AlphaFoldDB" id="A0AAV1CCQ4"/>
<dbReference type="EMBL" id="OX459118">
    <property type="protein sequence ID" value="CAI9092323.1"/>
    <property type="molecule type" value="Genomic_DNA"/>
</dbReference>
<keyword evidence="1" id="KW-0812">Transmembrane</keyword>
<keyword evidence="1" id="KW-0472">Membrane</keyword>
<dbReference type="PANTHER" id="PTHR31852">
    <property type="entry name" value="LATE EMBRYOGENESIS ABUNDANT (LEA) HYDROXYPROLINE-RICH GLYCOPROTEIN FAMILY"/>
    <property type="match status" value="1"/>
</dbReference>
<accession>A0AAV1CCQ4</accession>
<evidence type="ECO:0000313" key="3">
    <source>
        <dbReference type="Proteomes" id="UP001161247"/>
    </source>
</evidence>
<proteinExistence type="predicted"/>
<feature type="transmembrane region" description="Helical" evidence="1">
    <location>
        <begin position="47"/>
        <end position="70"/>
    </location>
</feature>
<organism evidence="2 3">
    <name type="scientific">Oldenlandia corymbosa var. corymbosa</name>
    <dbReference type="NCBI Taxonomy" id="529605"/>
    <lineage>
        <taxon>Eukaryota</taxon>
        <taxon>Viridiplantae</taxon>
        <taxon>Streptophyta</taxon>
        <taxon>Embryophyta</taxon>
        <taxon>Tracheophyta</taxon>
        <taxon>Spermatophyta</taxon>
        <taxon>Magnoliopsida</taxon>
        <taxon>eudicotyledons</taxon>
        <taxon>Gunneridae</taxon>
        <taxon>Pentapetalae</taxon>
        <taxon>asterids</taxon>
        <taxon>lamiids</taxon>
        <taxon>Gentianales</taxon>
        <taxon>Rubiaceae</taxon>
        <taxon>Rubioideae</taxon>
        <taxon>Spermacoceae</taxon>
        <taxon>Hedyotis-Oldenlandia complex</taxon>
        <taxon>Oldenlandia</taxon>
    </lineage>
</organism>
<sequence length="220" mass="24373">MAENRAQDQQVHPLPKSYNYNDAYAVHDQESGTAQSKEFRKKKRVKCLAYILAFAVFQTGIILIFALTVMKIRTPKFRVRNATFENFDVGTPANPSFNLRMNAEIGVKNANFGTFKFESAPIVFLYDGSPVGQGIVPATQAGWRTTKKLNVVVDLSSGILANKTQLGNDISSGILELNALSSLTGKVRLTFVFKKKKTTNMNCTVAIGLTDRTIREINCQ</sequence>
<dbReference type="Proteomes" id="UP001161247">
    <property type="component" value="Chromosome 1"/>
</dbReference>
<evidence type="ECO:0000256" key="1">
    <source>
        <dbReference type="SAM" id="Phobius"/>
    </source>
</evidence>
<evidence type="ECO:0000313" key="2">
    <source>
        <dbReference type="EMBL" id="CAI9092323.1"/>
    </source>
</evidence>
<reference evidence="2" key="1">
    <citation type="submission" date="2023-03" db="EMBL/GenBank/DDBJ databases">
        <authorList>
            <person name="Julca I."/>
        </authorList>
    </citation>
    <scope>NUCLEOTIDE SEQUENCE</scope>
</reference>